<feature type="domain" description="CAAX prenyl protease 2/Lysostaphin resistance protein A-like" evidence="2">
    <location>
        <begin position="111"/>
        <end position="199"/>
    </location>
</feature>
<accession>A0A0P1F544</accession>
<feature type="transmembrane region" description="Helical" evidence="1">
    <location>
        <begin position="163"/>
        <end position="182"/>
    </location>
</feature>
<dbReference type="GO" id="GO:0004175">
    <property type="term" value="F:endopeptidase activity"/>
    <property type="evidence" value="ECO:0007669"/>
    <property type="project" value="UniProtKB-ARBA"/>
</dbReference>
<feature type="transmembrane region" description="Helical" evidence="1">
    <location>
        <begin position="20"/>
        <end position="53"/>
    </location>
</feature>
<dbReference type="InterPro" id="IPR003675">
    <property type="entry name" value="Rce1/LyrA-like_dom"/>
</dbReference>
<dbReference type="AlphaFoldDB" id="A0A0P1F544"/>
<protein>
    <submittedName>
        <fullName evidence="4">CAAX amino terminal protease self-immunity</fullName>
    </submittedName>
</protein>
<keyword evidence="4" id="KW-0378">Hydrolase</keyword>
<evidence type="ECO:0000256" key="1">
    <source>
        <dbReference type="SAM" id="Phobius"/>
    </source>
</evidence>
<dbReference type="EMBL" id="CYSB01000005">
    <property type="protein sequence ID" value="CUH62926.1"/>
    <property type="molecule type" value="Genomic_DNA"/>
</dbReference>
<sequence length="221" mass="24204">MNLLTASRPATLPRLKAEFVLFYLIAPLLIALVLPPTMMFVALFTLNAVGLALLNGTEGVEWRELLGGFDQLYFVELLAFAGGMLILCLAVVYTAAPDAAFLLLRTEPGLMLAIAIFYPIASALPQEVVFRPLYFRRYGAFLPGGRVGLLLNAALFSLAHLMYWSWVVALMTFAGGVIFAWAYEARRSFALAVVLHSLAGIVIFAVGLGIYFYSGNVQRPF</sequence>
<reference evidence="4 6" key="1">
    <citation type="submission" date="2015-09" db="EMBL/GenBank/DDBJ databases">
        <authorList>
            <consortium name="Swine Surveillance"/>
        </authorList>
    </citation>
    <scope>NUCLEOTIDE SEQUENCE [LARGE SCALE GENOMIC DNA]</scope>
    <source>
        <strain evidence="4 6">5120</strain>
    </source>
</reference>
<keyword evidence="5" id="KW-1185">Reference proteome</keyword>
<dbReference type="OrthoDB" id="9805801at2"/>
<feature type="transmembrane region" description="Helical" evidence="1">
    <location>
        <begin position="189"/>
        <end position="213"/>
    </location>
</feature>
<name>A0A0P1F544_9RHOB</name>
<organism evidence="4 6">
    <name type="scientific">Thalassovita autumnalis</name>
    <dbReference type="NCBI Taxonomy" id="2072972"/>
    <lineage>
        <taxon>Bacteria</taxon>
        <taxon>Pseudomonadati</taxon>
        <taxon>Pseudomonadota</taxon>
        <taxon>Alphaproteobacteria</taxon>
        <taxon>Rhodobacterales</taxon>
        <taxon>Roseobacteraceae</taxon>
        <taxon>Thalassovita</taxon>
    </lineage>
</organism>
<evidence type="ECO:0000313" key="6">
    <source>
        <dbReference type="Proteomes" id="UP000051887"/>
    </source>
</evidence>
<dbReference type="RefSeq" id="WP_058243447.1">
    <property type="nucleotide sequence ID" value="NZ_CYSB01000005.1"/>
</dbReference>
<evidence type="ECO:0000313" key="5">
    <source>
        <dbReference type="Proteomes" id="UP000051086"/>
    </source>
</evidence>
<dbReference type="Proteomes" id="UP000051887">
    <property type="component" value="Unassembled WGS sequence"/>
</dbReference>
<dbReference type="GO" id="GO:0080120">
    <property type="term" value="P:CAAX-box protein maturation"/>
    <property type="evidence" value="ECO:0007669"/>
    <property type="project" value="UniProtKB-ARBA"/>
</dbReference>
<dbReference type="GO" id="GO:0006508">
    <property type="term" value="P:proteolysis"/>
    <property type="evidence" value="ECO:0007669"/>
    <property type="project" value="UniProtKB-KW"/>
</dbReference>
<dbReference type="Pfam" id="PF02517">
    <property type="entry name" value="Rce1-like"/>
    <property type="match status" value="1"/>
</dbReference>
<keyword evidence="1" id="KW-1133">Transmembrane helix</keyword>
<evidence type="ECO:0000259" key="2">
    <source>
        <dbReference type="Pfam" id="PF02517"/>
    </source>
</evidence>
<gene>
    <name evidence="3" type="ORF">TL5118_00243</name>
    <name evidence="4" type="ORF">TL5120_01948</name>
</gene>
<proteinExistence type="predicted"/>
<keyword evidence="4" id="KW-0645">Protease</keyword>
<dbReference type="EMBL" id="CYSC01000027">
    <property type="protein sequence ID" value="CUH72152.1"/>
    <property type="molecule type" value="Genomic_DNA"/>
</dbReference>
<evidence type="ECO:0000313" key="3">
    <source>
        <dbReference type="EMBL" id="CUH62926.1"/>
    </source>
</evidence>
<feature type="transmembrane region" description="Helical" evidence="1">
    <location>
        <begin position="108"/>
        <end position="126"/>
    </location>
</feature>
<feature type="transmembrane region" description="Helical" evidence="1">
    <location>
        <begin position="73"/>
        <end position="96"/>
    </location>
</feature>
<keyword evidence="1" id="KW-0472">Membrane</keyword>
<reference evidence="3 5" key="2">
    <citation type="submission" date="2015-09" db="EMBL/GenBank/DDBJ databases">
        <authorList>
            <person name="Rodrigo-Torres L."/>
            <person name="Arahal D.R."/>
        </authorList>
    </citation>
    <scope>NUCLEOTIDE SEQUENCE [LARGE SCALE GENOMIC DNA]</scope>
    <source>
        <strain evidence="3 5">CECT 5118</strain>
    </source>
</reference>
<keyword evidence="1" id="KW-0812">Transmembrane</keyword>
<dbReference type="Proteomes" id="UP000051086">
    <property type="component" value="Unassembled WGS sequence"/>
</dbReference>
<evidence type="ECO:0000313" key="4">
    <source>
        <dbReference type="EMBL" id="CUH72152.1"/>
    </source>
</evidence>